<name>A0A7N0TUZ2_KALFE</name>
<comment type="similarity">
    <text evidence="1">Belongs to the PhzF family.</text>
</comment>
<accession>A0A7N0TUZ2</accession>
<dbReference type="NCBIfam" id="TIGR00654">
    <property type="entry name" value="PhzF_family"/>
    <property type="match status" value="1"/>
</dbReference>
<proteinExistence type="inferred from homology"/>
<evidence type="ECO:0000313" key="4">
    <source>
        <dbReference type="EnsemblPlants" id="Kaladp0046s0152.1.v1.1"/>
    </source>
</evidence>
<keyword evidence="2" id="KW-0413">Isomerase</keyword>
<dbReference type="OMA" id="DWALRWF"/>
<evidence type="ECO:0000313" key="5">
    <source>
        <dbReference type="Proteomes" id="UP000594263"/>
    </source>
</evidence>
<dbReference type="EnsemblPlants" id="Kaladp0046s0152.1.v1.1">
    <property type="protein sequence ID" value="Kaladp0046s0152.1.v1.1"/>
    <property type="gene ID" value="Kaladp0046s0152.v1.1"/>
</dbReference>
<evidence type="ECO:0000256" key="3">
    <source>
        <dbReference type="PIRSR" id="PIRSR016184-1"/>
    </source>
</evidence>
<keyword evidence="5" id="KW-1185">Reference proteome</keyword>
<dbReference type="Pfam" id="PF02567">
    <property type="entry name" value="PhzC-PhzF"/>
    <property type="match status" value="1"/>
</dbReference>
<dbReference type="SUPFAM" id="SSF54506">
    <property type="entry name" value="Diaminopimelate epimerase-like"/>
    <property type="match status" value="1"/>
</dbReference>
<dbReference type="PANTHER" id="PTHR13774">
    <property type="entry name" value="PHENAZINE BIOSYNTHESIS PROTEIN"/>
    <property type="match status" value="1"/>
</dbReference>
<organism evidence="4 5">
    <name type="scientific">Kalanchoe fedtschenkoi</name>
    <name type="common">Lavender scallops</name>
    <name type="synonym">South American air plant</name>
    <dbReference type="NCBI Taxonomy" id="63787"/>
    <lineage>
        <taxon>Eukaryota</taxon>
        <taxon>Viridiplantae</taxon>
        <taxon>Streptophyta</taxon>
        <taxon>Embryophyta</taxon>
        <taxon>Tracheophyta</taxon>
        <taxon>Spermatophyta</taxon>
        <taxon>Magnoliopsida</taxon>
        <taxon>eudicotyledons</taxon>
        <taxon>Gunneridae</taxon>
        <taxon>Pentapetalae</taxon>
        <taxon>Saxifragales</taxon>
        <taxon>Crassulaceae</taxon>
        <taxon>Kalanchoe</taxon>
    </lineage>
</organism>
<dbReference type="GO" id="GO:0016853">
    <property type="term" value="F:isomerase activity"/>
    <property type="evidence" value="ECO:0007669"/>
    <property type="project" value="UniProtKB-KW"/>
</dbReference>
<evidence type="ECO:0000256" key="2">
    <source>
        <dbReference type="ARBA" id="ARBA00023235"/>
    </source>
</evidence>
<protein>
    <submittedName>
        <fullName evidence="4">Uncharacterized protein</fullName>
    </submittedName>
</protein>
<dbReference type="GO" id="GO:0005737">
    <property type="term" value="C:cytoplasm"/>
    <property type="evidence" value="ECO:0007669"/>
    <property type="project" value="TreeGrafter"/>
</dbReference>
<feature type="active site" evidence="3">
    <location>
        <position position="60"/>
    </location>
</feature>
<evidence type="ECO:0000256" key="1">
    <source>
        <dbReference type="ARBA" id="ARBA00008270"/>
    </source>
</evidence>
<dbReference type="Gramene" id="Kaladp0046s0152.1.v1.1">
    <property type="protein sequence ID" value="Kaladp0046s0152.1.v1.1"/>
    <property type="gene ID" value="Kaladp0046s0152.v1.1"/>
</dbReference>
<dbReference type="PANTHER" id="PTHR13774:SF17">
    <property type="entry name" value="PHENAZINE BIOSYNTHESIS-LIKE DOMAIN-CONTAINING PROTEIN"/>
    <property type="match status" value="1"/>
</dbReference>
<sequence length="304" mass="33176">MSTKQKLEPPKTAENPIKYFVVDAFTDVAFKGNPAAVCLLYENKADHYLQSLAKEFNLSETCYLTPVTDCDIGSSFTDSSVPRFLLRWFTPVTEVKLCGHATLASAHVLFSNGLVDGDMVEFLTLSGILTAKKLSSDSGGQFYIELNFPVAQTVKYDLVDDPSLVKAFSDTTVIDVHITTVSEDLLVELPSGKAVEDFQPHFDVIEKCPGKAGVIITGPATPESGFDIISRYFCPRFGVPEDPVTGSVHCALAAYWSKKFGKSNLIAYQASPRGGKLELRLDEEKQRVELSGKGITIMEGSIVV</sequence>
<dbReference type="InterPro" id="IPR003719">
    <property type="entry name" value="Phenazine_PhzF-like"/>
</dbReference>
<dbReference type="Gene3D" id="3.10.310.10">
    <property type="entry name" value="Diaminopimelate Epimerase, Chain A, domain 1"/>
    <property type="match status" value="2"/>
</dbReference>
<reference evidence="4" key="1">
    <citation type="submission" date="2021-01" db="UniProtKB">
        <authorList>
            <consortium name="EnsemblPlants"/>
        </authorList>
    </citation>
    <scope>IDENTIFICATION</scope>
</reference>
<dbReference type="Proteomes" id="UP000594263">
    <property type="component" value="Unplaced"/>
</dbReference>
<dbReference type="PIRSF" id="PIRSF016184">
    <property type="entry name" value="PhzC_PhzF"/>
    <property type="match status" value="1"/>
</dbReference>
<dbReference type="AlphaFoldDB" id="A0A7N0TUZ2"/>